<dbReference type="PROSITE" id="PS51352">
    <property type="entry name" value="THIOREDOXIN_2"/>
    <property type="match status" value="1"/>
</dbReference>
<keyword evidence="8" id="KW-0676">Redox-active center</keyword>
<dbReference type="GO" id="GO:0140824">
    <property type="term" value="F:thioredoxin-dependent peroxiredoxin activity"/>
    <property type="evidence" value="ECO:0007669"/>
    <property type="project" value="UniProtKB-EC"/>
</dbReference>
<evidence type="ECO:0000313" key="16">
    <source>
        <dbReference type="Proteomes" id="UP001250214"/>
    </source>
</evidence>
<dbReference type="RefSeq" id="WP_310913529.1">
    <property type="nucleotide sequence ID" value="NZ_JAVLVT010000009.1"/>
</dbReference>
<reference evidence="16" key="1">
    <citation type="submission" date="2023-07" db="EMBL/GenBank/DDBJ databases">
        <title>Novel species in the genus Lipingzhangella isolated from Sambhar Salt Lake.</title>
        <authorList>
            <person name="Jiya N."/>
            <person name="Kajale S."/>
            <person name="Sharma A."/>
        </authorList>
    </citation>
    <scope>NUCLEOTIDE SEQUENCE [LARGE SCALE GENOMIC DNA]</scope>
    <source>
        <strain evidence="16">LS1_29</strain>
    </source>
</reference>
<organism evidence="15 16">
    <name type="scientific">Lipingzhangella rawalii</name>
    <dbReference type="NCBI Taxonomy" id="2055835"/>
    <lineage>
        <taxon>Bacteria</taxon>
        <taxon>Bacillati</taxon>
        <taxon>Actinomycetota</taxon>
        <taxon>Actinomycetes</taxon>
        <taxon>Streptosporangiales</taxon>
        <taxon>Nocardiopsidaceae</taxon>
        <taxon>Lipingzhangella</taxon>
    </lineage>
</organism>
<feature type="region of interest" description="Disordered" evidence="13">
    <location>
        <begin position="1"/>
        <end position="28"/>
    </location>
</feature>
<evidence type="ECO:0000256" key="13">
    <source>
        <dbReference type="SAM" id="MobiDB-lite"/>
    </source>
</evidence>
<evidence type="ECO:0000256" key="2">
    <source>
        <dbReference type="ARBA" id="ARBA00011245"/>
    </source>
</evidence>
<comment type="function">
    <text evidence="1">Thiol-specific peroxidase that catalyzes the reduction of hydrogen peroxide and organic hydroperoxides to water and alcohols, respectively. Plays a role in cell protection against oxidative stress by detoxifying peroxides and as sensor of hydrogen peroxide-mediated signaling events.</text>
</comment>
<dbReference type="PIRSF" id="PIRSF000239">
    <property type="entry name" value="AHPC"/>
    <property type="match status" value="1"/>
</dbReference>
<feature type="domain" description="Thioredoxin" evidence="14">
    <location>
        <begin position="7"/>
        <end position="159"/>
    </location>
</feature>
<keyword evidence="5" id="KW-0049">Antioxidant</keyword>
<dbReference type="PANTHER" id="PTHR42801:SF4">
    <property type="entry name" value="AHPC_TSA FAMILY PROTEIN"/>
    <property type="match status" value="1"/>
</dbReference>
<evidence type="ECO:0000256" key="11">
    <source>
        <dbReference type="ARBA" id="ARBA00041373"/>
    </source>
</evidence>
<sequence>MTPTVRLSPKDPAPDFTLSDSTGKPTTLSTVLTENDRVVLYFYPKAMTPGCTTEACDFRDNLTELNQAGLAVLGISPDTTDRLARFRDEHHLTFPLLSDPDRQVMRSYGAYGQKKSYGRLVEGVIRSTFVIAGDQTIEHAMYNVKATGHVGRLLRELKL</sequence>
<comment type="subunit">
    <text evidence="2">Monomer.</text>
</comment>
<keyword evidence="4 15" id="KW-0575">Peroxidase</keyword>
<evidence type="ECO:0000256" key="7">
    <source>
        <dbReference type="ARBA" id="ARBA00023157"/>
    </source>
</evidence>
<evidence type="ECO:0000256" key="10">
    <source>
        <dbReference type="ARBA" id="ARBA00038489"/>
    </source>
</evidence>
<evidence type="ECO:0000256" key="6">
    <source>
        <dbReference type="ARBA" id="ARBA00023002"/>
    </source>
</evidence>
<dbReference type="InterPro" id="IPR024706">
    <property type="entry name" value="Peroxiredoxin_AhpC-typ"/>
</dbReference>
<dbReference type="CDD" id="cd03017">
    <property type="entry name" value="PRX_BCP"/>
    <property type="match status" value="1"/>
</dbReference>
<protein>
    <recommendedName>
        <fullName evidence="3">thioredoxin-dependent peroxiredoxin</fullName>
        <ecNumber evidence="3">1.11.1.24</ecNumber>
    </recommendedName>
    <alternativeName>
        <fullName evidence="11">Bacterioferritin comigratory protein</fullName>
    </alternativeName>
    <alternativeName>
        <fullName evidence="9">Thioredoxin peroxidase</fullName>
    </alternativeName>
</protein>
<dbReference type="Pfam" id="PF00578">
    <property type="entry name" value="AhpC-TSA"/>
    <property type="match status" value="1"/>
</dbReference>
<dbReference type="SUPFAM" id="SSF52833">
    <property type="entry name" value="Thioredoxin-like"/>
    <property type="match status" value="1"/>
</dbReference>
<dbReference type="EC" id="1.11.1.24" evidence="3"/>
<comment type="catalytic activity">
    <reaction evidence="12">
        <text>a hydroperoxide + [thioredoxin]-dithiol = an alcohol + [thioredoxin]-disulfide + H2O</text>
        <dbReference type="Rhea" id="RHEA:62620"/>
        <dbReference type="Rhea" id="RHEA-COMP:10698"/>
        <dbReference type="Rhea" id="RHEA-COMP:10700"/>
        <dbReference type="ChEBI" id="CHEBI:15377"/>
        <dbReference type="ChEBI" id="CHEBI:29950"/>
        <dbReference type="ChEBI" id="CHEBI:30879"/>
        <dbReference type="ChEBI" id="CHEBI:35924"/>
        <dbReference type="ChEBI" id="CHEBI:50058"/>
        <dbReference type="EC" id="1.11.1.24"/>
    </reaction>
</comment>
<evidence type="ECO:0000256" key="1">
    <source>
        <dbReference type="ARBA" id="ARBA00003330"/>
    </source>
</evidence>
<evidence type="ECO:0000256" key="4">
    <source>
        <dbReference type="ARBA" id="ARBA00022559"/>
    </source>
</evidence>
<comment type="similarity">
    <text evidence="10">Belongs to the peroxiredoxin family. BCP/PrxQ subfamily.</text>
</comment>
<dbReference type="EMBL" id="JAVLVT010000009">
    <property type="protein sequence ID" value="MDS1271967.1"/>
    <property type="molecule type" value="Genomic_DNA"/>
</dbReference>
<accession>A0ABU2HAC1</accession>
<dbReference type="Proteomes" id="UP001250214">
    <property type="component" value="Unassembled WGS sequence"/>
</dbReference>
<evidence type="ECO:0000256" key="5">
    <source>
        <dbReference type="ARBA" id="ARBA00022862"/>
    </source>
</evidence>
<comment type="caution">
    <text evidence="15">The sequence shown here is derived from an EMBL/GenBank/DDBJ whole genome shotgun (WGS) entry which is preliminary data.</text>
</comment>
<dbReference type="PANTHER" id="PTHR42801">
    <property type="entry name" value="THIOREDOXIN-DEPENDENT PEROXIDE REDUCTASE"/>
    <property type="match status" value="1"/>
</dbReference>
<keyword evidence="16" id="KW-1185">Reference proteome</keyword>
<evidence type="ECO:0000259" key="14">
    <source>
        <dbReference type="PROSITE" id="PS51352"/>
    </source>
</evidence>
<evidence type="ECO:0000256" key="9">
    <source>
        <dbReference type="ARBA" id="ARBA00032824"/>
    </source>
</evidence>
<name>A0ABU2HAC1_9ACTN</name>
<dbReference type="InterPro" id="IPR000866">
    <property type="entry name" value="AhpC/TSA"/>
</dbReference>
<keyword evidence="7" id="KW-1015">Disulfide bond</keyword>
<feature type="compositionally biased region" description="Polar residues" evidence="13">
    <location>
        <begin position="18"/>
        <end position="28"/>
    </location>
</feature>
<dbReference type="InterPro" id="IPR013766">
    <property type="entry name" value="Thioredoxin_domain"/>
</dbReference>
<proteinExistence type="inferred from homology"/>
<dbReference type="InterPro" id="IPR036249">
    <property type="entry name" value="Thioredoxin-like_sf"/>
</dbReference>
<dbReference type="InterPro" id="IPR050924">
    <property type="entry name" value="Peroxiredoxin_BCP/PrxQ"/>
</dbReference>
<gene>
    <name evidence="15" type="primary">bcp</name>
    <name evidence="15" type="ORF">RIF23_16870</name>
</gene>
<evidence type="ECO:0000256" key="12">
    <source>
        <dbReference type="ARBA" id="ARBA00049091"/>
    </source>
</evidence>
<dbReference type="NCBIfam" id="NF006960">
    <property type="entry name" value="PRK09437.1"/>
    <property type="match status" value="1"/>
</dbReference>
<evidence type="ECO:0000313" key="15">
    <source>
        <dbReference type="EMBL" id="MDS1271967.1"/>
    </source>
</evidence>
<dbReference type="Gene3D" id="3.40.30.10">
    <property type="entry name" value="Glutaredoxin"/>
    <property type="match status" value="1"/>
</dbReference>
<evidence type="ECO:0000256" key="8">
    <source>
        <dbReference type="ARBA" id="ARBA00023284"/>
    </source>
</evidence>
<evidence type="ECO:0000256" key="3">
    <source>
        <dbReference type="ARBA" id="ARBA00013017"/>
    </source>
</evidence>
<keyword evidence="6 15" id="KW-0560">Oxidoreductase</keyword>